<dbReference type="InterPro" id="IPR041366">
    <property type="entry name" value="Pre-PUA"/>
</dbReference>
<protein>
    <recommendedName>
        <fullName evidence="3">SUI1 domain-containing protein</fullName>
    </recommendedName>
</protein>
<dbReference type="GO" id="GO:0003723">
    <property type="term" value="F:RNA binding"/>
    <property type="evidence" value="ECO:0007669"/>
    <property type="project" value="InterPro"/>
</dbReference>
<feature type="region of interest" description="Disordered" evidence="2">
    <location>
        <begin position="185"/>
        <end position="232"/>
    </location>
</feature>
<dbReference type="NCBIfam" id="TIGR00451">
    <property type="entry name" value="unchar_dom_2"/>
    <property type="match status" value="1"/>
</dbReference>
<dbReference type="PROSITE" id="PS50296">
    <property type="entry name" value="SUI1"/>
    <property type="match status" value="1"/>
</dbReference>
<dbReference type="InterPro" id="IPR004521">
    <property type="entry name" value="Uncharacterised_CHP00451"/>
</dbReference>
<evidence type="ECO:0000313" key="5">
    <source>
        <dbReference type="Proteomes" id="UP000310189"/>
    </source>
</evidence>
<dbReference type="Proteomes" id="UP000310189">
    <property type="component" value="Unassembled WGS sequence"/>
</dbReference>
<dbReference type="Gene3D" id="3.30.780.10">
    <property type="entry name" value="SUI1-like domain"/>
    <property type="match status" value="1"/>
</dbReference>
<dbReference type="Gene3D" id="3.10.400.20">
    <property type="match status" value="1"/>
</dbReference>
<dbReference type="InterPro" id="IPR048248">
    <property type="entry name" value="PUA_eIF2d-like"/>
</dbReference>
<dbReference type="AlphaFoldDB" id="A0A4T0FN47"/>
<dbReference type="GO" id="GO:0003743">
    <property type="term" value="F:translation initiation factor activity"/>
    <property type="evidence" value="ECO:0007669"/>
    <property type="project" value="InterPro"/>
</dbReference>
<dbReference type="Pfam" id="PF25304">
    <property type="entry name" value="WHD_eIF2D"/>
    <property type="match status" value="1"/>
</dbReference>
<evidence type="ECO:0000259" key="3">
    <source>
        <dbReference type="PROSITE" id="PS50296"/>
    </source>
</evidence>
<dbReference type="SUPFAM" id="SSF55159">
    <property type="entry name" value="eIF1-like"/>
    <property type="match status" value="1"/>
</dbReference>
<dbReference type="CDD" id="cd11610">
    <property type="entry name" value="eIF2D_N"/>
    <property type="match status" value="1"/>
</dbReference>
<dbReference type="InterPro" id="IPR048247">
    <property type="entry name" value="eIF2D_N"/>
</dbReference>
<dbReference type="InterPro" id="IPR039757">
    <property type="entry name" value="EIF2D"/>
</dbReference>
<dbReference type="Pfam" id="PF01253">
    <property type="entry name" value="SUI1"/>
    <property type="match status" value="1"/>
</dbReference>
<dbReference type="GO" id="GO:0001731">
    <property type="term" value="P:formation of translation preinitiation complex"/>
    <property type="evidence" value="ECO:0007669"/>
    <property type="project" value="InterPro"/>
</dbReference>
<comment type="caution">
    <text evidence="4">The sequence shown here is derived from an EMBL/GenBank/DDBJ whole genome shotgun (WGS) entry which is preliminary data.</text>
</comment>
<reference evidence="4 5" key="1">
    <citation type="submission" date="2019-03" db="EMBL/GenBank/DDBJ databases">
        <title>Sequencing 23 genomes of Wallemia ichthyophaga.</title>
        <authorList>
            <person name="Gostincar C."/>
        </authorList>
    </citation>
    <scope>NUCLEOTIDE SEQUENCE [LARGE SCALE GENOMIC DNA]</scope>
    <source>
        <strain evidence="4 5">EXF-5753</strain>
    </source>
</reference>
<evidence type="ECO:0000313" key="4">
    <source>
        <dbReference type="EMBL" id="TIA89789.1"/>
    </source>
</evidence>
<dbReference type="Pfam" id="PF26292">
    <property type="entry name" value="PUA_elF2D"/>
    <property type="match status" value="1"/>
</dbReference>
<sequence>MFKKPYAAKPQTTLKNSDRKKLRARVQERFELNDDDAKLLLPDAVSSMRVKTYNNENAIIYSAADNDPLWFTVGKAEDELIPTVYTLFKKPSLLPVITTWPFVIDKIATGADLMAPGVALKSAPEHLPDLPEGVLVAVAEHGRNSAPVCVGKTAMATSRMNLDATGKAVLIAHVIDDALWAAGHRPKEIPHGDRRDVAFSDSEGEDEDGEVDGPSGASGPQPDTSLSTQLEDLNVNRDFQQVDLSTKDVDEMLKNALIHAITTSLQSSELPMQASTLLSAHVLPSRSSRIDPSITDLKNSSYKKATKFLKAMEKEDLLSFKEHKSNVTITRINASHPLVKSWRGHKTIAAAEKQTEKRAKHVDDEPKAAKKAGYIVEDVYVAPKGVVREWFATAGVKTDDYLTSSEVRSIANSFIETKDLMHPVDHAYIIGRRDEIFAKVLYGKPNQSKKIKAAFDDADVIPRHEVTGRILQHMQPFTRLVNTQDQTARLVKGQLAPFRLQIRQKQGNKVTTNLSGPFQEFELETSELVNSLKIICASSVTTGPVQQNPKETEVIVQGDKVQIIVDLLKSRGIPHRMIVIVPKK</sequence>
<accession>A0A4T0FN47</accession>
<dbReference type="PROSITE" id="PS50890">
    <property type="entry name" value="PUA"/>
    <property type="match status" value="1"/>
</dbReference>
<dbReference type="PANTHER" id="PTHR12217:SF4">
    <property type="entry name" value="EUKARYOTIC TRANSLATION INITIATION FACTOR 2D"/>
    <property type="match status" value="1"/>
</dbReference>
<dbReference type="InterPro" id="IPR001950">
    <property type="entry name" value="SUI1"/>
</dbReference>
<keyword evidence="1" id="KW-0963">Cytoplasm</keyword>
<organism evidence="4 5">
    <name type="scientific">Wallemia hederae</name>
    <dbReference type="NCBI Taxonomy" id="1540922"/>
    <lineage>
        <taxon>Eukaryota</taxon>
        <taxon>Fungi</taxon>
        <taxon>Dikarya</taxon>
        <taxon>Basidiomycota</taxon>
        <taxon>Wallemiomycotina</taxon>
        <taxon>Wallemiomycetes</taxon>
        <taxon>Wallemiales</taxon>
        <taxon>Wallemiaceae</taxon>
        <taxon>Wallemia</taxon>
    </lineage>
</organism>
<dbReference type="InterPro" id="IPR015947">
    <property type="entry name" value="PUA-like_sf"/>
</dbReference>
<dbReference type="InterPro" id="IPR036877">
    <property type="entry name" value="SUI1_dom_sf"/>
</dbReference>
<dbReference type="Pfam" id="PF17832">
    <property type="entry name" value="Pre-PUA"/>
    <property type="match status" value="1"/>
</dbReference>
<evidence type="ECO:0000256" key="1">
    <source>
        <dbReference type="ARBA" id="ARBA00022490"/>
    </source>
</evidence>
<name>A0A4T0FN47_9BASI</name>
<feature type="domain" description="SUI1" evidence="3">
    <location>
        <begin position="498"/>
        <end position="572"/>
    </location>
</feature>
<dbReference type="CDD" id="cd21156">
    <property type="entry name" value="PUA_eIF2d-like"/>
    <property type="match status" value="1"/>
</dbReference>
<dbReference type="PANTHER" id="PTHR12217">
    <property type="entry name" value="EUKARYOTIC TRANSLATION INITIATION FACTOR 2D"/>
    <property type="match status" value="1"/>
</dbReference>
<feature type="compositionally biased region" description="Basic and acidic residues" evidence="2">
    <location>
        <begin position="185"/>
        <end position="198"/>
    </location>
</feature>
<dbReference type="EMBL" id="SPNW01000024">
    <property type="protein sequence ID" value="TIA89789.1"/>
    <property type="molecule type" value="Genomic_DNA"/>
</dbReference>
<feature type="region of interest" description="Disordered" evidence="2">
    <location>
        <begin position="1"/>
        <end position="20"/>
    </location>
</feature>
<feature type="compositionally biased region" description="Polar residues" evidence="2">
    <location>
        <begin position="221"/>
        <end position="232"/>
    </location>
</feature>
<dbReference type="SUPFAM" id="SSF88697">
    <property type="entry name" value="PUA domain-like"/>
    <property type="match status" value="1"/>
</dbReference>
<dbReference type="InterPro" id="IPR057429">
    <property type="entry name" value="WH_eIF2D"/>
</dbReference>
<proteinExistence type="predicted"/>
<gene>
    <name evidence="4" type="ORF">E3P99_01874</name>
</gene>
<feature type="compositionally biased region" description="Acidic residues" evidence="2">
    <location>
        <begin position="202"/>
        <end position="211"/>
    </location>
</feature>
<evidence type="ECO:0000256" key="2">
    <source>
        <dbReference type="SAM" id="MobiDB-lite"/>
    </source>
</evidence>
<keyword evidence="5" id="KW-1185">Reference proteome</keyword>
<dbReference type="OrthoDB" id="199771at2759"/>